<evidence type="ECO:0000313" key="1">
    <source>
        <dbReference type="EMBL" id="KKK87795.1"/>
    </source>
</evidence>
<organism evidence="1">
    <name type="scientific">marine sediment metagenome</name>
    <dbReference type="NCBI Taxonomy" id="412755"/>
    <lineage>
        <taxon>unclassified sequences</taxon>
        <taxon>metagenomes</taxon>
        <taxon>ecological metagenomes</taxon>
    </lineage>
</organism>
<protein>
    <recommendedName>
        <fullName evidence="2">NAD(P)-binding domain-containing protein</fullName>
    </recommendedName>
</protein>
<name>A0A0F8ZP72_9ZZZZ</name>
<dbReference type="AlphaFoldDB" id="A0A0F8ZP72"/>
<feature type="non-terminal residue" evidence="1">
    <location>
        <position position="29"/>
    </location>
</feature>
<sequence>MENLFGDFFEEKTILITGHTGFIGSWLSI</sequence>
<dbReference type="InterPro" id="IPR036291">
    <property type="entry name" value="NAD(P)-bd_dom_sf"/>
</dbReference>
<gene>
    <name evidence="1" type="ORF">LCGC14_2749660</name>
</gene>
<dbReference type="SUPFAM" id="SSF51735">
    <property type="entry name" value="NAD(P)-binding Rossmann-fold domains"/>
    <property type="match status" value="1"/>
</dbReference>
<dbReference type="Gene3D" id="3.40.50.720">
    <property type="entry name" value="NAD(P)-binding Rossmann-like Domain"/>
    <property type="match status" value="1"/>
</dbReference>
<reference evidence="1" key="1">
    <citation type="journal article" date="2015" name="Nature">
        <title>Complex archaea that bridge the gap between prokaryotes and eukaryotes.</title>
        <authorList>
            <person name="Spang A."/>
            <person name="Saw J.H."/>
            <person name="Jorgensen S.L."/>
            <person name="Zaremba-Niedzwiedzka K."/>
            <person name="Martijn J."/>
            <person name="Lind A.E."/>
            <person name="van Eijk R."/>
            <person name="Schleper C."/>
            <person name="Guy L."/>
            <person name="Ettema T.J."/>
        </authorList>
    </citation>
    <scope>NUCLEOTIDE SEQUENCE</scope>
</reference>
<evidence type="ECO:0008006" key="2">
    <source>
        <dbReference type="Google" id="ProtNLM"/>
    </source>
</evidence>
<proteinExistence type="predicted"/>
<dbReference type="EMBL" id="LAZR01050242">
    <property type="protein sequence ID" value="KKK87795.1"/>
    <property type="molecule type" value="Genomic_DNA"/>
</dbReference>
<comment type="caution">
    <text evidence="1">The sequence shown here is derived from an EMBL/GenBank/DDBJ whole genome shotgun (WGS) entry which is preliminary data.</text>
</comment>
<accession>A0A0F8ZP72</accession>